<dbReference type="Proteomes" id="UP000237000">
    <property type="component" value="Unassembled WGS sequence"/>
</dbReference>
<feature type="non-terminal residue" evidence="1">
    <location>
        <position position="1"/>
    </location>
</feature>
<dbReference type="OrthoDB" id="10274274at2759"/>
<evidence type="ECO:0000313" key="1">
    <source>
        <dbReference type="EMBL" id="PON62947.1"/>
    </source>
</evidence>
<keyword evidence="2" id="KW-1185">Reference proteome</keyword>
<gene>
    <name evidence="1" type="ORF">TorRG33x02_277730</name>
</gene>
<name>A0A2P5CPG9_TREOI</name>
<comment type="caution">
    <text evidence="1">The sequence shown here is derived from an EMBL/GenBank/DDBJ whole genome shotgun (WGS) entry which is preliminary data.</text>
</comment>
<evidence type="ECO:0000313" key="2">
    <source>
        <dbReference type="Proteomes" id="UP000237000"/>
    </source>
</evidence>
<dbReference type="AlphaFoldDB" id="A0A2P5CPG9"/>
<dbReference type="InParanoid" id="A0A2P5CPG9"/>
<accession>A0A2P5CPG9</accession>
<protein>
    <submittedName>
        <fullName evidence="1">Uncharacterized protein</fullName>
    </submittedName>
</protein>
<reference evidence="2" key="1">
    <citation type="submission" date="2016-06" db="EMBL/GenBank/DDBJ databases">
        <title>Parallel loss of symbiosis genes in relatives of nitrogen-fixing non-legume Parasponia.</title>
        <authorList>
            <person name="Van Velzen R."/>
            <person name="Holmer R."/>
            <person name="Bu F."/>
            <person name="Rutten L."/>
            <person name="Van Zeijl A."/>
            <person name="Liu W."/>
            <person name="Santuari L."/>
            <person name="Cao Q."/>
            <person name="Sharma T."/>
            <person name="Shen D."/>
            <person name="Roswanjaya Y."/>
            <person name="Wardhani T."/>
            <person name="Kalhor M.S."/>
            <person name="Jansen J."/>
            <person name="Van den Hoogen J."/>
            <person name="Gungor B."/>
            <person name="Hartog M."/>
            <person name="Hontelez J."/>
            <person name="Verver J."/>
            <person name="Yang W.-C."/>
            <person name="Schijlen E."/>
            <person name="Repin R."/>
            <person name="Schilthuizen M."/>
            <person name="Schranz E."/>
            <person name="Heidstra R."/>
            <person name="Miyata K."/>
            <person name="Fedorova E."/>
            <person name="Kohlen W."/>
            <person name="Bisseling T."/>
            <person name="Smit S."/>
            <person name="Geurts R."/>
        </authorList>
    </citation>
    <scope>NUCLEOTIDE SEQUENCE [LARGE SCALE GENOMIC DNA]</scope>
    <source>
        <strain evidence="2">cv. RG33-2</strain>
    </source>
</reference>
<proteinExistence type="predicted"/>
<sequence>SSATNHNYQFEFFCLIKQPFSLTNQRSNQPSAASDGSPTLGPRFLKFLDGHALSTKTTRPSSTCNQFYCHLKSAMFTKKKNAGLPSHSCQSKPGGHHLL</sequence>
<organism evidence="1 2">
    <name type="scientific">Trema orientale</name>
    <name type="common">Charcoal tree</name>
    <name type="synonym">Celtis orientalis</name>
    <dbReference type="NCBI Taxonomy" id="63057"/>
    <lineage>
        <taxon>Eukaryota</taxon>
        <taxon>Viridiplantae</taxon>
        <taxon>Streptophyta</taxon>
        <taxon>Embryophyta</taxon>
        <taxon>Tracheophyta</taxon>
        <taxon>Spermatophyta</taxon>
        <taxon>Magnoliopsida</taxon>
        <taxon>eudicotyledons</taxon>
        <taxon>Gunneridae</taxon>
        <taxon>Pentapetalae</taxon>
        <taxon>rosids</taxon>
        <taxon>fabids</taxon>
        <taxon>Rosales</taxon>
        <taxon>Cannabaceae</taxon>
        <taxon>Trema</taxon>
    </lineage>
</organism>
<dbReference type="EMBL" id="JXTC01000342">
    <property type="protein sequence ID" value="PON62947.1"/>
    <property type="molecule type" value="Genomic_DNA"/>
</dbReference>